<dbReference type="OrthoDB" id="10260794at2759"/>
<dbReference type="GO" id="GO:0005634">
    <property type="term" value="C:nucleus"/>
    <property type="evidence" value="ECO:0007669"/>
    <property type="project" value="InterPro"/>
</dbReference>
<dbReference type="PANTHER" id="PTHR12785">
    <property type="entry name" value="SPLICING FACTOR 3B"/>
    <property type="match status" value="1"/>
</dbReference>
<dbReference type="InterPro" id="IPR007180">
    <property type="entry name" value="DUF382"/>
</dbReference>
<feature type="region of interest" description="Disordered" evidence="1">
    <location>
        <begin position="377"/>
        <end position="468"/>
    </location>
</feature>
<dbReference type="PANTHER" id="PTHR12785:SF6">
    <property type="entry name" value="SPLICING FACTOR 3B SUBUNIT 2"/>
    <property type="match status" value="1"/>
</dbReference>
<organism evidence="3 4">
    <name type="scientific">Eremothecium sinecaudum</name>
    <dbReference type="NCBI Taxonomy" id="45286"/>
    <lineage>
        <taxon>Eukaryota</taxon>
        <taxon>Fungi</taxon>
        <taxon>Dikarya</taxon>
        <taxon>Ascomycota</taxon>
        <taxon>Saccharomycotina</taxon>
        <taxon>Saccharomycetes</taxon>
        <taxon>Saccharomycetales</taxon>
        <taxon>Saccharomycetaceae</taxon>
        <taxon>Eremothecium</taxon>
    </lineage>
</organism>
<accession>A0A120K230</accession>
<protein>
    <submittedName>
        <fullName evidence="3">HDL509Wp</fullName>
    </submittedName>
</protein>
<dbReference type="InterPro" id="IPR006568">
    <property type="entry name" value="PSP_pro-rich"/>
</dbReference>
<evidence type="ECO:0000313" key="4">
    <source>
        <dbReference type="Proteomes" id="UP000243052"/>
    </source>
</evidence>
<evidence type="ECO:0000259" key="2">
    <source>
        <dbReference type="SMART" id="SM00581"/>
    </source>
</evidence>
<feature type="domain" description="PSP proline-rich" evidence="2">
    <location>
        <begin position="274"/>
        <end position="327"/>
    </location>
</feature>
<dbReference type="SMART" id="SM00581">
    <property type="entry name" value="PSP"/>
    <property type="match status" value="1"/>
</dbReference>
<dbReference type="STRING" id="45286.A0A120K230"/>
<gene>
    <name evidence="3" type="ORF">AW171_hschr42120</name>
</gene>
<dbReference type="RefSeq" id="XP_017987231.1">
    <property type="nucleotide sequence ID" value="XM_018132191.1"/>
</dbReference>
<feature type="region of interest" description="Disordered" evidence="1">
    <location>
        <begin position="38"/>
        <end position="128"/>
    </location>
</feature>
<feature type="compositionally biased region" description="Basic residues" evidence="1">
    <location>
        <begin position="1"/>
        <end position="17"/>
    </location>
</feature>
<dbReference type="Pfam" id="PF04046">
    <property type="entry name" value="PSP"/>
    <property type="match status" value="1"/>
</dbReference>
<dbReference type="AlphaFoldDB" id="A0A120K230"/>
<dbReference type="GeneID" id="28723474"/>
<feature type="compositionally biased region" description="Basic and acidic residues" evidence="1">
    <location>
        <begin position="458"/>
        <end position="468"/>
    </location>
</feature>
<proteinExistence type="predicted"/>
<dbReference type="EMBL" id="CP014244">
    <property type="protein sequence ID" value="AMD20235.1"/>
    <property type="molecule type" value="Genomic_DNA"/>
</dbReference>
<evidence type="ECO:0000313" key="3">
    <source>
        <dbReference type="EMBL" id="AMD20235.1"/>
    </source>
</evidence>
<evidence type="ECO:0000256" key="1">
    <source>
        <dbReference type="SAM" id="MobiDB-lite"/>
    </source>
</evidence>
<dbReference type="Pfam" id="PF04037">
    <property type="entry name" value="DUF382"/>
    <property type="match status" value="1"/>
</dbReference>
<feature type="compositionally biased region" description="Polar residues" evidence="1">
    <location>
        <begin position="440"/>
        <end position="451"/>
    </location>
</feature>
<feature type="region of interest" description="Disordered" evidence="1">
    <location>
        <begin position="1"/>
        <end position="23"/>
    </location>
</feature>
<dbReference type="InterPro" id="IPR052584">
    <property type="entry name" value="U2_snRNP_Complex_Component"/>
</dbReference>
<keyword evidence="4" id="KW-1185">Reference proteome</keyword>
<name>A0A120K230_9SACH</name>
<feature type="compositionally biased region" description="Low complexity" evidence="1">
    <location>
        <begin position="38"/>
        <end position="49"/>
    </location>
</feature>
<dbReference type="Proteomes" id="UP000243052">
    <property type="component" value="Chromosome iv"/>
</dbReference>
<reference evidence="3 4" key="1">
    <citation type="submission" date="2016-01" db="EMBL/GenBank/DDBJ databases">
        <title>Genome sequence of the yeast Holleya sinecauda.</title>
        <authorList>
            <person name="Dietrich F.S."/>
        </authorList>
    </citation>
    <scope>NUCLEOTIDE SEQUENCE [LARGE SCALE GENOMIC DNA]</scope>
    <source>
        <strain evidence="3 4">ATCC 58844</strain>
    </source>
</reference>
<sequence length="468" mass="52939">MARKSKLRQRSRKTTLHRPKDALDRKAELVALIESLKAKKLSSSSADAAETAVTRQNATPGPLDAEFSQILAKFAPPPENSTAKDGTLKKSPVPVSLQTYDLQEDSDPEEKQPSKSKTKYQKPSLSELKSVTSHPELIEWYDCDAPDPWFLANIKSAKNIVPVPSHWQTKREYLSGRSLLEKKPFELPDIIKLTNIEDMRNSMPDAGQGDASLKKDARSRVRPRLGKLDLDYSKLHDTFFRLGRNWKPDLLLPYGDQYYENRNLEQEVMWASMRRKYRPGRLSAQIRKALGLYEGRLPSWCKKWKDIGLPPSYPGMKVAGINWDISNAKGDIYGEWRPETKTTDVTRFGQLLSNDSEQSPADANLPTQPTLIGEHVEKNSKSDDQIQTDNTPKDQINIASSEQPDHVTTPTQLYTVLPERKHASQYSSREGYLLPGKRPSPNSSETSSKRAQSIAMAKESDNVEEFKF</sequence>
<feature type="compositionally biased region" description="Polar residues" evidence="1">
    <location>
        <begin position="385"/>
        <end position="414"/>
    </location>
</feature>